<dbReference type="Pfam" id="PF08449">
    <property type="entry name" value="UAA"/>
    <property type="match status" value="1"/>
</dbReference>
<feature type="transmembrane region" description="Helical" evidence="10">
    <location>
        <begin position="89"/>
        <end position="107"/>
    </location>
</feature>
<keyword evidence="5 10" id="KW-1133">Transmembrane helix</keyword>
<feature type="transmembrane region" description="Helical" evidence="10">
    <location>
        <begin position="113"/>
        <end position="134"/>
    </location>
</feature>
<evidence type="ECO:0000256" key="7">
    <source>
        <dbReference type="ARBA" id="ARBA00039669"/>
    </source>
</evidence>
<feature type="transmembrane region" description="Helical" evidence="10">
    <location>
        <begin position="295"/>
        <end position="313"/>
    </location>
</feature>
<dbReference type="AlphaFoldDB" id="A0A9J6CHY5"/>
<dbReference type="GO" id="GO:0005789">
    <property type="term" value="C:endoplasmic reticulum membrane"/>
    <property type="evidence" value="ECO:0007669"/>
    <property type="project" value="TreeGrafter"/>
</dbReference>
<sequence>MLPTHRNEKSQNEFKVFCFTLRHLSQRSEFLICCGLVFLFYLVYGYFAELIFTYDGISGWYITLVQFFYYTLFGLYENAQRQRSVPIQIYLLLAFLTLGTMGLSNFSLEHLNYPMQVIFKSCKLIPVLIGSILIQKKKHGFMDWLAAFAMCIGLIFFTLADSKVSPKFSTYGVIIICTALIFDAVIGNVQELAMKKYKAPNSEVVFYSYGIGFLYLLFVMLCTGHLFSGLSFGWQHPVETYFYSFLLSVTGYLGIQIVLTLVRTSGATTAVTVTTTRKAISIAISFIFFSKPFTIQYLWSGLIIVLGIYLNVYSKRSKLTFSEVIGRTRRIFIRKDSESKQRLLDV</sequence>
<evidence type="ECO:0000313" key="11">
    <source>
        <dbReference type="EMBL" id="KAG5681825.1"/>
    </source>
</evidence>
<gene>
    <name evidence="11" type="ORF">PVAND_011233</name>
</gene>
<evidence type="ECO:0000313" key="12">
    <source>
        <dbReference type="Proteomes" id="UP001107558"/>
    </source>
</evidence>
<keyword evidence="12" id="KW-1185">Reference proteome</keyword>
<feature type="transmembrane region" description="Helical" evidence="10">
    <location>
        <begin position="141"/>
        <end position="159"/>
    </location>
</feature>
<accession>A0A9J6CHY5</accession>
<dbReference type="PANTHER" id="PTHR10778">
    <property type="entry name" value="SOLUTE CARRIER FAMILY 35 MEMBER B"/>
    <property type="match status" value="1"/>
</dbReference>
<evidence type="ECO:0000256" key="2">
    <source>
        <dbReference type="ARBA" id="ARBA00010694"/>
    </source>
</evidence>
<evidence type="ECO:0000256" key="10">
    <source>
        <dbReference type="SAM" id="Phobius"/>
    </source>
</evidence>
<dbReference type="OrthoDB" id="438495at2759"/>
<evidence type="ECO:0000256" key="8">
    <source>
        <dbReference type="ARBA" id="ARBA00041866"/>
    </source>
</evidence>
<feature type="transmembrane region" description="Helical" evidence="10">
    <location>
        <begin position="171"/>
        <end position="192"/>
    </location>
</feature>
<proteinExistence type="inferred from homology"/>
<feature type="transmembrane region" description="Helical" evidence="10">
    <location>
        <begin position="30"/>
        <end position="47"/>
    </location>
</feature>
<dbReference type="InterPro" id="IPR013657">
    <property type="entry name" value="SCL35B1-4/HUT1"/>
</dbReference>
<dbReference type="Proteomes" id="UP001107558">
    <property type="component" value="Chromosome 1"/>
</dbReference>
<comment type="subcellular location">
    <subcellularLocation>
        <location evidence="1">Golgi apparatus membrane</location>
        <topology evidence="1">Multi-pass membrane protein</topology>
    </subcellularLocation>
</comment>
<evidence type="ECO:0000256" key="5">
    <source>
        <dbReference type="ARBA" id="ARBA00022989"/>
    </source>
</evidence>
<dbReference type="GO" id="GO:0000139">
    <property type="term" value="C:Golgi membrane"/>
    <property type="evidence" value="ECO:0007669"/>
    <property type="project" value="UniProtKB-SubCell"/>
</dbReference>
<protein>
    <recommendedName>
        <fullName evidence="7">Adenosine 3'-phospho 5'-phosphosulfate transporter 2</fullName>
    </recommendedName>
    <alternativeName>
        <fullName evidence="8">PAPS transporter 2</fullName>
    </alternativeName>
    <alternativeName>
        <fullName evidence="9">Solute carrier family 35 member B3 homolog</fullName>
    </alternativeName>
</protein>
<feature type="transmembrane region" description="Helical" evidence="10">
    <location>
        <begin position="269"/>
        <end position="289"/>
    </location>
</feature>
<evidence type="ECO:0000256" key="6">
    <source>
        <dbReference type="ARBA" id="ARBA00023136"/>
    </source>
</evidence>
<comment type="similarity">
    <text evidence="2">Belongs to the nucleotide-sugar transporter family. SLC35B subfamily.</text>
</comment>
<comment type="caution">
    <text evidence="11">The sequence shown here is derived from an EMBL/GenBank/DDBJ whole genome shotgun (WGS) entry which is preliminary data.</text>
</comment>
<feature type="transmembrane region" description="Helical" evidence="10">
    <location>
        <begin position="204"/>
        <end position="228"/>
    </location>
</feature>
<dbReference type="PANTHER" id="PTHR10778:SF8">
    <property type="entry name" value="ADENOSINE 3'-PHOSPHO 5'-PHOSPHOSULFATE TRANSPORTER 2"/>
    <property type="match status" value="1"/>
</dbReference>
<dbReference type="GO" id="GO:0046964">
    <property type="term" value="F:3'-phosphoadenosine 5'-phosphosulfate transmembrane transporter activity"/>
    <property type="evidence" value="ECO:0007669"/>
    <property type="project" value="TreeGrafter"/>
</dbReference>
<keyword evidence="3" id="KW-0813">Transport</keyword>
<evidence type="ECO:0000256" key="3">
    <source>
        <dbReference type="ARBA" id="ARBA00022448"/>
    </source>
</evidence>
<feature type="transmembrane region" description="Helical" evidence="10">
    <location>
        <begin position="59"/>
        <end position="77"/>
    </location>
</feature>
<keyword evidence="6 10" id="KW-0472">Membrane</keyword>
<evidence type="ECO:0000256" key="9">
    <source>
        <dbReference type="ARBA" id="ARBA00042729"/>
    </source>
</evidence>
<keyword evidence="4 10" id="KW-0812">Transmembrane</keyword>
<evidence type="ECO:0000256" key="4">
    <source>
        <dbReference type="ARBA" id="ARBA00022692"/>
    </source>
</evidence>
<name>A0A9J6CHY5_POLVA</name>
<organism evidence="11 12">
    <name type="scientific">Polypedilum vanderplanki</name>
    <name type="common">Sleeping chironomid midge</name>
    <dbReference type="NCBI Taxonomy" id="319348"/>
    <lineage>
        <taxon>Eukaryota</taxon>
        <taxon>Metazoa</taxon>
        <taxon>Ecdysozoa</taxon>
        <taxon>Arthropoda</taxon>
        <taxon>Hexapoda</taxon>
        <taxon>Insecta</taxon>
        <taxon>Pterygota</taxon>
        <taxon>Neoptera</taxon>
        <taxon>Endopterygota</taxon>
        <taxon>Diptera</taxon>
        <taxon>Nematocera</taxon>
        <taxon>Chironomoidea</taxon>
        <taxon>Chironomidae</taxon>
        <taxon>Chironominae</taxon>
        <taxon>Polypedilum</taxon>
        <taxon>Polypedilum</taxon>
    </lineage>
</organism>
<reference evidence="11" key="1">
    <citation type="submission" date="2021-03" db="EMBL/GenBank/DDBJ databases">
        <title>Chromosome level genome of the anhydrobiotic midge Polypedilum vanderplanki.</title>
        <authorList>
            <person name="Yoshida Y."/>
            <person name="Kikawada T."/>
            <person name="Gusev O."/>
        </authorList>
    </citation>
    <scope>NUCLEOTIDE SEQUENCE</scope>
    <source>
        <strain evidence="11">NIAS01</strain>
        <tissue evidence="11">Whole body or cell culture</tissue>
    </source>
</reference>
<dbReference type="EMBL" id="JADBJN010000001">
    <property type="protein sequence ID" value="KAG5681825.1"/>
    <property type="molecule type" value="Genomic_DNA"/>
</dbReference>
<feature type="transmembrane region" description="Helical" evidence="10">
    <location>
        <begin position="240"/>
        <end position="262"/>
    </location>
</feature>
<evidence type="ECO:0000256" key="1">
    <source>
        <dbReference type="ARBA" id="ARBA00004653"/>
    </source>
</evidence>